<proteinExistence type="predicted"/>
<keyword evidence="2" id="KW-0472">Membrane</keyword>
<accession>A0A0D2UL81</accession>
<dbReference type="PANTHER" id="PTHR28080">
    <property type="entry name" value="PEROXISOMAL BIOGENESIS FACTOR 3"/>
    <property type="match status" value="1"/>
</dbReference>
<evidence type="ECO:0008006" key="5">
    <source>
        <dbReference type="Google" id="ProtNLM"/>
    </source>
</evidence>
<dbReference type="InterPro" id="IPR006966">
    <property type="entry name" value="Peroxin-3"/>
</dbReference>
<dbReference type="GO" id="GO:0030674">
    <property type="term" value="F:protein-macromolecule adaptor activity"/>
    <property type="evidence" value="ECO:0007669"/>
    <property type="project" value="TreeGrafter"/>
</dbReference>
<feature type="region of interest" description="Disordered" evidence="1">
    <location>
        <begin position="351"/>
        <end position="385"/>
    </location>
</feature>
<evidence type="ECO:0000256" key="1">
    <source>
        <dbReference type="SAM" id="MobiDB-lite"/>
    </source>
</evidence>
<dbReference type="AlphaFoldDB" id="A0A0D2UL81"/>
<dbReference type="PhylomeDB" id="A0A0D2UL81"/>
<reference evidence="4" key="1">
    <citation type="submission" date="2011-02" db="EMBL/GenBank/DDBJ databases">
        <title>The Genome Sequence of Capsaspora owczarzaki ATCC 30864.</title>
        <authorList>
            <person name="Russ C."/>
            <person name="Cuomo C."/>
            <person name="Burger G."/>
            <person name="Gray M.W."/>
            <person name="Holland P.W.H."/>
            <person name="King N."/>
            <person name="Lang F.B.F."/>
            <person name="Roger A.J."/>
            <person name="Ruiz-Trillo I."/>
            <person name="Young S.K."/>
            <person name="Zeng Q."/>
            <person name="Gargeya S."/>
            <person name="Alvarado L."/>
            <person name="Berlin A."/>
            <person name="Chapman S.B."/>
            <person name="Chen Z."/>
            <person name="Freedman E."/>
            <person name="Gellesch M."/>
            <person name="Goldberg J."/>
            <person name="Griggs A."/>
            <person name="Gujja S."/>
            <person name="Heilman E."/>
            <person name="Heiman D."/>
            <person name="Howarth C."/>
            <person name="Mehta T."/>
            <person name="Neiman D."/>
            <person name="Pearson M."/>
            <person name="Roberts A."/>
            <person name="Saif S."/>
            <person name="Shea T."/>
            <person name="Shenoy N."/>
            <person name="Sisk P."/>
            <person name="Stolte C."/>
            <person name="Sykes S."/>
            <person name="White J."/>
            <person name="Yandava C."/>
            <person name="Haas B."/>
            <person name="Nusbaum C."/>
            <person name="Birren B."/>
        </authorList>
    </citation>
    <scope>NUCLEOTIDE SEQUENCE</scope>
    <source>
        <strain evidence="4">ATCC 30864</strain>
    </source>
</reference>
<dbReference type="PANTHER" id="PTHR28080:SF1">
    <property type="entry name" value="PEROXISOMAL BIOGENESIS FACTOR 3"/>
    <property type="match status" value="1"/>
</dbReference>
<protein>
    <recommendedName>
        <fullName evidence="5">Peroxisomal assembly protein PEX3</fullName>
    </recommendedName>
</protein>
<evidence type="ECO:0000256" key="2">
    <source>
        <dbReference type="SAM" id="Phobius"/>
    </source>
</evidence>
<dbReference type="GO" id="GO:0045046">
    <property type="term" value="P:protein import into peroxisome membrane"/>
    <property type="evidence" value="ECO:0007669"/>
    <property type="project" value="TreeGrafter"/>
</dbReference>
<keyword evidence="2" id="KW-0812">Transmembrane</keyword>
<dbReference type="OrthoDB" id="45930at2759"/>
<sequence length="466" mass="49924">MFAATAAFFRRHRRKLLITAGVLGGVYFAGRHLLSRLADERDKELAERLAHARMKQHFESNQKTCTTTALSLITTLRERLLLALDTDELTAQLRRGSPDKLALWERLKVVSFTRAVAAIYAVCCLVALLRVQLNVMGRYMYLDSVDKQNRANGSGNGNANAGGTGADPTNQANNGARAAGASAMHVSPYVQRLYLCLVHFLLSDGLELLIADVERCVQAQIGEIPLKKQLTHAGLCGVVDHLRITLDQNIIQDGDITRYLLPSLDKQDTFMRDAFVQTNAPSAAAAAAGGARIAPDDMRPLSVLVNETRRVLDTEPFAVVLTAALDAGFEVLSDGLLPVFAGSSPSSTTINNINNNNNNDGSGSTSNGAASSSSPSRASGSSAPASLSDSFSADAEIASIPLAKIIPFVNAQVHSIFQVPQNKLLSRLATLPLLDQFSAVIYAAFDGNTEDQLNTTFDAPDTSRIA</sequence>
<dbReference type="RefSeq" id="XP_004345008.1">
    <property type="nucleotide sequence ID" value="XM_004344958.2"/>
</dbReference>
<feature type="region of interest" description="Disordered" evidence="1">
    <location>
        <begin position="152"/>
        <end position="174"/>
    </location>
</feature>
<dbReference type="eggNOG" id="KOG4444">
    <property type="taxonomic scope" value="Eukaryota"/>
</dbReference>
<dbReference type="EMBL" id="KE346370">
    <property type="protein sequence ID" value="KJE95856.1"/>
    <property type="molecule type" value="Genomic_DNA"/>
</dbReference>
<dbReference type="OMA" id="QTCEASH"/>
<organism evidence="3 4">
    <name type="scientific">Capsaspora owczarzaki (strain ATCC 30864)</name>
    <dbReference type="NCBI Taxonomy" id="595528"/>
    <lineage>
        <taxon>Eukaryota</taxon>
        <taxon>Filasterea</taxon>
        <taxon>Capsaspora</taxon>
    </lineage>
</organism>
<dbReference type="Proteomes" id="UP000008743">
    <property type="component" value="Unassembled WGS sequence"/>
</dbReference>
<gene>
    <name evidence="3" type="ORF">CAOG_006259</name>
</gene>
<dbReference type="Pfam" id="PF04882">
    <property type="entry name" value="Peroxin-3"/>
    <property type="match status" value="2"/>
</dbReference>
<evidence type="ECO:0000313" key="3">
    <source>
        <dbReference type="EMBL" id="KJE95856.1"/>
    </source>
</evidence>
<name>A0A0D2UL81_CAPO3</name>
<dbReference type="GO" id="GO:0005778">
    <property type="term" value="C:peroxisomal membrane"/>
    <property type="evidence" value="ECO:0007669"/>
    <property type="project" value="InterPro"/>
</dbReference>
<dbReference type="STRING" id="595528.A0A0D2UL81"/>
<feature type="transmembrane region" description="Helical" evidence="2">
    <location>
        <begin position="112"/>
        <end position="131"/>
    </location>
</feature>
<feature type="compositionally biased region" description="Gly residues" evidence="1">
    <location>
        <begin position="154"/>
        <end position="165"/>
    </location>
</feature>
<keyword evidence="4" id="KW-1185">Reference proteome</keyword>
<keyword evidence="2" id="KW-1133">Transmembrane helix</keyword>
<evidence type="ECO:0000313" key="4">
    <source>
        <dbReference type="Proteomes" id="UP000008743"/>
    </source>
</evidence>
<dbReference type="InParanoid" id="A0A0D2UL81"/>